<comment type="caution">
    <text evidence="2">The sequence shown here is derived from an EMBL/GenBank/DDBJ whole genome shotgun (WGS) entry which is preliminary data.</text>
</comment>
<proteinExistence type="predicted"/>
<keyword evidence="3" id="KW-1185">Reference proteome</keyword>
<feature type="coiled-coil region" evidence="1">
    <location>
        <begin position="61"/>
        <end position="105"/>
    </location>
</feature>
<sequence length="187" mass="20067">MATGKSAVLQARYPEDLRVVGRALGVNLSEAAVRGVVQAICTAAGIAGHDSLSPDLEIALLATLRSRRDELTLELEELTEYITRVEGLEEARKQQVAERQNEARRQQERVATYEAIATAKCQFDAALNSLSDQTLSALRASLETDNLGDVAATVAEDLVARNGLSMPPGADPAQWLVDHLVAMRGSA</sequence>
<organism evidence="2 3">
    <name type="scientific">Methanoculleus formosensis</name>
    <dbReference type="NCBI Taxonomy" id="2590886"/>
    <lineage>
        <taxon>Archaea</taxon>
        <taxon>Methanobacteriati</taxon>
        <taxon>Methanobacteriota</taxon>
        <taxon>Stenosarchaea group</taxon>
        <taxon>Methanomicrobia</taxon>
        <taxon>Methanomicrobiales</taxon>
        <taxon>Methanomicrobiaceae</taxon>
        <taxon>Methanoculleus</taxon>
    </lineage>
</organism>
<dbReference type="EMBL" id="VHLL01000002">
    <property type="protein sequence ID" value="MCT8336927.1"/>
    <property type="molecule type" value="Genomic_DNA"/>
</dbReference>
<name>A0A9E5DCG8_9EURY</name>
<keyword evidence="1" id="KW-0175">Coiled coil</keyword>
<gene>
    <name evidence="2" type="ORF">FKB36_05315</name>
</gene>
<evidence type="ECO:0000313" key="3">
    <source>
        <dbReference type="Proteomes" id="UP001065682"/>
    </source>
</evidence>
<evidence type="ECO:0000313" key="2">
    <source>
        <dbReference type="EMBL" id="MCT8336927.1"/>
    </source>
</evidence>
<dbReference type="RefSeq" id="WP_261596991.1">
    <property type="nucleotide sequence ID" value="NZ_VHLL01000002.1"/>
</dbReference>
<protein>
    <submittedName>
        <fullName evidence="2">Uncharacterized protein</fullName>
    </submittedName>
</protein>
<accession>A0A9E5DCG8</accession>
<evidence type="ECO:0000256" key="1">
    <source>
        <dbReference type="SAM" id="Coils"/>
    </source>
</evidence>
<dbReference type="Proteomes" id="UP001065682">
    <property type="component" value="Unassembled WGS sequence"/>
</dbReference>
<reference evidence="2" key="1">
    <citation type="submission" date="2019-06" db="EMBL/GenBank/DDBJ databases">
        <title>Methanoculleus strain from Tamsui River, Taipei, Taiwan.</title>
        <authorList>
            <person name="You Y.-T."/>
            <person name="Chen S.-C."/>
            <person name="Lai S.-J."/>
            <person name="Lee Y.-C."/>
            <person name="Lai M.-C."/>
        </authorList>
    </citation>
    <scope>NUCLEOTIDE SEQUENCE</scope>
    <source>
        <strain evidence="2">Afa-1</strain>
    </source>
</reference>
<dbReference type="AlphaFoldDB" id="A0A9E5DCG8"/>